<accession>A0AAN6G5S2</accession>
<evidence type="ECO:0008006" key="3">
    <source>
        <dbReference type="Google" id="ProtNLM"/>
    </source>
</evidence>
<dbReference type="Proteomes" id="UP001176521">
    <property type="component" value="Unassembled WGS sequence"/>
</dbReference>
<reference evidence="1" key="1">
    <citation type="journal article" date="2023" name="PhytoFront">
        <title>Draft Genome Resources of Seven Strains of Tilletia horrida, Causal Agent of Kernel Smut of Rice.</title>
        <authorList>
            <person name="Khanal S."/>
            <person name="Antony Babu S."/>
            <person name="Zhou X.G."/>
        </authorList>
    </citation>
    <scope>NUCLEOTIDE SEQUENCE</scope>
    <source>
        <strain evidence="1">TX3</strain>
    </source>
</reference>
<dbReference type="AlphaFoldDB" id="A0AAN6G5S2"/>
<dbReference type="InterPro" id="IPR023393">
    <property type="entry name" value="START-like_dom_sf"/>
</dbReference>
<comment type="caution">
    <text evidence="1">The sequence shown here is derived from an EMBL/GenBank/DDBJ whole genome shotgun (WGS) entry which is preliminary data.</text>
</comment>
<evidence type="ECO:0000313" key="1">
    <source>
        <dbReference type="EMBL" id="KAK0518793.1"/>
    </source>
</evidence>
<dbReference type="EMBL" id="JAPDMQ010001171">
    <property type="protein sequence ID" value="KAK0518793.1"/>
    <property type="molecule type" value="Genomic_DNA"/>
</dbReference>
<keyword evidence="2" id="KW-1185">Reference proteome</keyword>
<feature type="non-terminal residue" evidence="1">
    <location>
        <position position="332"/>
    </location>
</feature>
<sequence>MTASSGRAVHAPIAQVYNPVEFAAEVKVASTAFDELLSPKTAWTDCGHQDGVRIFRGEPPVLPGRDATPGPSVLPLVRSEIVVEDARPAELLACVHQAAYRCLFQPRIRTAYYLRRFSMFHNQFYAVVSFGKGFESRDFVGVQYARFFDESGAEVSSPSERSPRIDLIFASVDDPRIPAQEGKVRAKYWHAGFRFTKTKEGTLVQSIYQVDYGEPIPAYIFKVMWLEVPLNISRLREAFRLLGFPPYVLDPSHSIVMQLQSFDVETRAVSMSALVVRAGTFTIMLDSKRMYKQGVFFSDRSGPAVASLEIEEKDGNIQITTVESSVGHAFEL</sequence>
<dbReference type="Gene3D" id="3.30.530.20">
    <property type="match status" value="1"/>
</dbReference>
<proteinExistence type="predicted"/>
<gene>
    <name evidence="1" type="ORF">OC842_007676</name>
</gene>
<dbReference type="SUPFAM" id="SSF55961">
    <property type="entry name" value="Bet v1-like"/>
    <property type="match status" value="1"/>
</dbReference>
<name>A0AAN6G5S2_9BASI</name>
<protein>
    <recommendedName>
        <fullName evidence="3">START domain-containing protein</fullName>
    </recommendedName>
</protein>
<evidence type="ECO:0000313" key="2">
    <source>
        <dbReference type="Proteomes" id="UP001176521"/>
    </source>
</evidence>
<organism evidence="1 2">
    <name type="scientific">Tilletia horrida</name>
    <dbReference type="NCBI Taxonomy" id="155126"/>
    <lineage>
        <taxon>Eukaryota</taxon>
        <taxon>Fungi</taxon>
        <taxon>Dikarya</taxon>
        <taxon>Basidiomycota</taxon>
        <taxon>Ustilaginomycotina</taxon>
        <taxon>Exobasidiomycetes</taxon>
        <taxon>Tilletiales</taxon>
        <taxon>Tilletiaceae</taxon>
        <taxon>Tilletia</taxon>
    </lineage>
</organism>